<feature type="region of interest" description="Disordered" evidence="9">
    <location>
        <begin position="1036"/>
        <end position="1060"/>
    </location>
</feature>
<feature type="compositionally biased region" description="Basic residues" evidence="9">
    <location>
        <begin position="284"/>
        <end position="295"/>
    </location>
</feature>
<proteinExistence type="inferred from homology"/>
<dbReference type="SMART" id="SM00568">
    <property type="entry name" value="GRAM"/>
    <property type="match status" value="1"/>
</dbReference>
<feature type="region of interest" description="Disordered" evidence="9">
    <location>
        <begin position="118"/>
        <end position="149"/>
    </location>
</feature>
<dbReference type="GO" id="GO:0140268">
    <property type="term" value="C:endoplasmic reticulum-plasma membrane contact site"/>
    <property type="evidence" value="ECO:0007669"/>
    <property type="project" value="TreeGrafter"/>
</dbReference>
<dbReference type="Proteomes" id="UP001161438">
    <property type="component" value="Chromosome 4"/>
</dbReference>
<feature type="coiled-coil region" evidence="8">
    <location>
        <begin position="1413"/>
        <end position="1440"/>
    </location>
</feature>
<evidence type="ECO:0000256" key="3">
    <source>
        <dbReference type="ARBA" id="ARBA00022692"/>
    </source>
</evidence>
<feature type="compositionally biased region" description="Acidic residues" evidence="9">
    <location>
        <begin position="797"/>
        <end position="809"/>
    </location>
</feature>
<feature type="compositionally biased region" description="Basic residues" evidence="9">
    <location>
        <begin position="1236"/>
        <end position="1252"/>
    </location>
</feature>
<evidence type="ECO:0000259" key="11">
    <source>
        <dbReference type="PROSITE" id="PS51778"/>
    </source>
</evidence>
<dbReference type="EMBL" id="OX365760">
    <property type="protein sequence ID" value="CAI4038189.1"/>
    <property type="molecule type" value="Genomic_DNA"/>
</dbReference>
<evidence type="ECO:0000256" key="5">
    <source>
        <dbReference type="ARBA" id="ARBA00022989"/>
    </source>
</evidence>
<dbReference type="InterPro" id="IPR004182">
    <property type="entry name" value="GRAM"/>
</dbReference>
<evidence type="ECO:0000256" key="2">
    <source>
        <dbReference type="ARBA" id="ARBA00006582"/>
    </source>
</evidence>
<feature type="compositionally biased region" description="Polar residues" evidence="9">
    <location>
        <begin position="211"/>
        <end position="225"/>
    </location>
</feature>
<feature type="compositionally biased region" description="Low complexity" evidence="9">
    <location>
        <begin position="118"/>
        <end position="131"/>
    </location>
</feature>
<keyword evidence="5 10" id="KW-1133">Transmembrane helix</keyword>
<evidence type="ECO:0000256" key="10">
    <source>
        <dbReference type="SAM" id="Phobius"/>
    </source>
</evidence>
<dbReference type="Pfam" id="PF02893">
    <property type="entry name" value="GRAM"/>
    <property type="match status" value="1"/>
</dbReference>
<feature type="region of interest" description="Disordered" evidence="9">
    <location>
        <begin position="268"/>
        <end position="297"/>
    </location>
</feature>
<dbReference type="PANTHER" id="PTHR23319:SF36">
    <property type="entry name" value="MEMBRANE-ANCHORED LIPID-BINDING PROTEIN LAM4-RELATED"/>
    <property type="match status" value="1"/>
</dbReference>
<name>A0AA35IWG3_SACMI</name>
<feature type="transmembrane region" description="Helical" evidence="10">
    <location>
        <begin position="1290"/>
        <end position="1311"/>
    </location>
</feature>
<feature type="region of interest" description="Disordered" evidence="9">
    <location>
        <begin position="797"/>
        <end position="821"/>
    </location>
</feature>
<evidence type="ECO:0000256" key="9">
    <source>
        <dbReference type="SAM" id="MobiDB-lite"/>
    </source>
</evidence>
<evidence type="ECO:0000256" key="1">
    <source>
        <dbReference type="ARBA" id="ARBA00004586"/>
    </source>
</evidence>
<dbReference type="GO" id="GO:0005789">
    <property type="term" value="C:endoplasmic reticulum membrane"/>
    <property type="evidence" value="ECO:0007669"/>
    <property type="project" value="UniProtKB-SubCell"/>
</dbReference>
<feature type="compositionally biased region" description="Basic and acidic residues" evidence="9">
    <location>
        <begin position="30"/>
        <end position="44"/>
    </location>
</feature>
<evidence type="ECO:0000256" key="7">
    <source>
        <dbReference type="ARBA" id="ARBA00037847"/>
    </source>
</evidence>
<feature type="region of interest" description="Disordered" evidence="9">
    <location>
        <begin position="1"/>
        <end position="106"/>
    </location>
</feature>
<feature type="compositionally biased region" description="Basic residues" evidence="9">
    <location>
        <begin position="18"/>
        <end position="29"/>
    </location>
</feature>
<feature type="region of interest" description="Disordered" evidence="9">
    <location>
        <begin position="205"/>
        <end position="231"/>
    </location>
</feature>
<dbReference type="RefSeq" id="XP_056081304.1">
    <property type="nucleotide sequence ID" value="XM_056221522.1"/>
</dbReference>
<protein>
    <recommendedName>
        <fullName evidence="11">VASt domain-containing protein</fullName>
    </recommendedName>
</protein>
<dbReference type="GeneID" id="80917400"/>
<dbReference type="Pfam" id="PF16016">
    <property type="entry name" value="VASt"/>
    <property type="match status" value="2"/>
</dbReference>
<dbReference type="Gene3D" id="2.30.29.30">
    <property type="entry name" value="Pleckstrin-homology domain (PH domain)/Phosphotyrosine-binding domain (PTB)"/>
    <property type="match status" value="1"/>
</dbReference>
<dbReference type="GO" id="GO:0032934">
    <property type="term" value="F:sterol binding"/>
    <property type="evidence" value="ECO:0007669"/>
    <property type="project" value="TreeGrafter"/>
</dbReference>
<dbReference type="CDD" id="cd13220">
    <property type="entry name" value="PH-GRAM_GRAMDC"/>
    <property type="match status" value="1"/>
</dbReference>
<evidence type="ECO:0000313" key="12">
    <source>
        <dbReference type="EMBL" id="CAI4038189.1"/>
    </source>
</evidence>
<feature type="compositionally biased region" description="Polar residues" evidence="9">
    <location>
        <begin position="74"/>
        <end position="89"/>
    </location>
</feature>
<evidence type="ECO:0000256" key="4">
    <source>
        <dbReference type="ARBA" id="ARBA00022824"/>
    </source>
</evidence>
<accession>A0AA35IWG3</accession>
<feature type="region of interest" description="Disordered" evidence="9">
    <location>
        <begin position="1234"/>
        <end position="1268"/>
    </location>
</feature>
<keyword evidence="8" id="KW-0175">Coiled coil</keyword>
<keyword evidence="4" id="KW-0256">Endoplasmic reticulum</keyword>
<comment type="similarity">
    <text evidence="2">Belongs to the YSP2 family.</text>
</comment>
<comment type="subcellular location">
    <subcellularLocation>
        <location evidence="7">Endomembrane system</location>
        <topology evidence="7">Single-pass membrane protein</topology>
    </subcellularLocation>
    <subcellularLocation>
        <location evidence="1">Endoplasmic reticulum membrane</location>
    </subcellularLocation>
</comment>
<sequence>MKDEPSRKKRSFSDGHFFKKLKMMSRKKHPVMERSKTTRTRKESTNSAAKSSLSLRRANNGRNAIAKRRVLTDIGSTNEGVIGNSASNSPDKDSHNPHFSDSIPPLPLELPDIVSIRSSRSHISNKSNKSSKSSKNKHGIDLTFMPRRSLQNSKAGLKKLNTSPQGYFNIPVTIDRASENIKHADTKITFNSSSSENERPVLSILQKDDTQNSSNPTVDATSAPHNISNNNNIENSTNSLFDTILSIAHSAISHVPKISALNTEIQRELSHSSENHTGSIRHSYSNHHHGHHKHPLAQQQRNLLVSENTNQNANDTVLIHSPSTNTAHRSSSFLRRLDYLLSPNPAPSSDKHVQGEEEEDEEESSPLSKVFLSPSTQLLTTNTSTTLLSDSLTPNDKNINANSNYENENDNDRDDRSIAGKVKFQPLKVHEPAISTFGKGNLTLEAVAGSSDIDNTSIDLDENNTNNNSNVPNASLTNLSHLSKNNMCINHGSKDLNASYRNSSYIDMARFENSQSNLSSQRARSKTLPANKALENAASDENNSKRNSRYSSYSNDMTFDDAEERKFRSTSKKFLNRRSFSPSNLGNKVIPGINLRNSFNKTRNNSSDLFSTNQGQQMPRTSTAGSGNIHAIMGLDSGTTDFKLQGIEYASEKKNSEFHTLFRDCDINPNEKLIVDHSCALSRDILLQGRMYISDAHIGFFSNILGWVSTVFIPFKEIVQIEKKTTAGIFPNGIVIDTLHTKYIFASFMSRDATFDLITDVWNQIILGKKYRNGFQNNDDGTISDSSSAFFDDYDDDDDDGDLDDDDPDINSTDMTSSDDIDADIFNESNELGKNQKSTNYLLGPNRHSPTTVDFKPSSNEHLVIEATINAPLGKVVNLLYGEDVSYYERILKAQKNFELSPIPNNFLTTKVRDYAYTKPLSGSIGPSKTKCLITDTLEHYDLEDYVKVFSVTKNPDVPSGNIFSVKTTFLFSWDKNNSTKLTVYNSVEWTGKSWIKSMIEKGTFDGVADTTKTMISEVKNILNDEDSNIKSKHQANNIESEEETANLPTIGPPIHDPTEPDFQKGKDDTIIDEKINIPVPLGTVFSLLYGDDTSYIKKIIENQNNFNVCDIPKFVNNAREIIYTKKLNNSFGPKQTKCIVTETIEHMDLNSFFMVKQIVKSPDVPYGSSFSVHTRFFYSWGDHNTTNMTVVTNVVWTGKSMLKGTIEKGSIDGQKSSTKQLVDDLKKIISNAGSTKKRSRRRGKTMNKRKSSATTTKNEKNEENIEATSAKPSSFSIFSMLQQVNITSIQGIMTIISLLVCLIFFFKLIFFSRNTSNIQIITPGTILINGNEYNYVPNFKTLYHVYEDNIVKDAHRKDSNKKNIVTDTEGLIWDWLIDRGNGTVQNGILSNHMKERNNKKVKLVNGVSDHKIQQLVESIKVTELQLQEMKELLAKTDNMSSADQLL</sequence>
<reference evidence="12" key="1">
    <citation type="submission" date="2022-10" db="EMBL/GenBank/DDBJ databases">
        <authorList>
            <person name="Byrne P K."/>
        </authorList>
    </citation>
    <scope>NUCLEOTIDE SEQUENCE</scope>
    <source>
        <strain evidence="12">IFO1815</strain>
    </source>
</reference>
<feature type="domain" description="VASt" evidence="11">
    <location>
        <begin position="860"/>
        <end position="1027"/>
    </location>
</feature>
<dbReference type="GO" id="GO:0120015">
    <property type="term" value="F:sterol transfer activity"/>
    <property type="evidence" value="ECO:0007669"/>
    <property type="project" value="TreeGrafter"/>
</dbReference>
<dbReference type="InterPro" id="IPR051482">
    <property type="entry name" value="Cholesterol_transport"/>
</dbReference>
<keyword evidence="13" id="KW-1185">Reference proteome</keyword>
<feature type="compositionally biased region" description="Basic and acidic residues" evidence="9">
    <location>
        <begin position="1"/>
        <end position="17"/>
    </location>
</feature>
<evidence type="ECO:0000256" key="6">
    <source>
        <dbReference type="ARBA" id="ARBA00023136"/>
    </source>
</evidence>
<dbReference type="GO" id="GO:0005739">
    <property type="term" value="C:mitochondrion"/>
    <property type="evidence" value="ECO:0007669"/>
    <property type="project" value="TreeGrafter"/>
</dbReference>
<feature type="domain" description="VASt" evidence="11">
    <location>
        <begin position="1068"/>
        <end position="1234"/>
    </location>
</feature>
<dbReference type="GO" id="GO:0032366">
    <property type="term" value="P:intracellular sterol transport"/>
    <property type="evidence" value="ECO:0007669"/>
    <property type="project" value="TreeGrafter"/>
</dbReference>
<dbReference type="GO" id="GO:0032541">
    <property type="term" value="C:cortical endoplasmic reticulum"/>
    <property type="evidence" value="ECO:0007669"/>
    <property type="project" value="TreeGrafter"/>
</dbReference>
<organism evidence="12 13">
    <name type="scientific">Saccharomyces mikatae IFO 1815</name>
    <dbReference type="NCBI Taxonomy" id="226126"/>
    <lineage>
        <taxon>Eukaryota</taxon>
        <taxon>Fungi</taxon>
        <taxon>Dikarya</taxon>
        <taxon>Ascomycota</taxon>
        <taxon>Saccharomycotina</taxon>
        <taxon>Saccharomycetes</taxon>
        <taxon>Saccharomycetales</taxon>
        <taxon>Saccharomycetaceae</taxon>
        <taxon>Saccharomyces</taxon>
    </lineage>
</organism>
<dbReference type="InterPro" id="IPR031968">
    <property type="entry name" value="VASt"/>
</dbReference>
<dbReference type="PANTHER" id="PTHR23319">
    <property type="entry name" value="GRAM DOMAIN CONTAINING 1B, ISOFORM E"/>
    <property type="match status" value="1"/>
</dbReference>
<dbReference type="InterPro" id="IPR011993">
    <property type="entry name" value="PH-like_dom_sf"/>
</dbReference>
<feature type="compositionally biased region" description="Low complexity" evidence="9">
    <location>
        <begin position="45"/>
        <end position="58"/>
    </location>
</feature>
<keyword evidence="6 10" id="KW-0472">Membrane</keyword>
<dbReference type="PROSITE" id="PS51778">
    <property type="entry name" value="VAST"/>
    <property type="match status" value="2"/>
</dbReference>
<feature type="compositionally biased region" description="Low complexity" evidence="9">
    <location>
        <begin position="372"/>
        <end position="406"/>
    </location>
</feature>
<evidence type="ECO:0000313" key="13">
    <source>
        <dbReference type="Proteomes" id="UP001161438"/>
    </source>
</evidence>
<feature type="region of interest" description="Disordered" evidence="9">
    <location>
        <begin position="514"/>
        <end position="555"/>
    </location>
</feature>
<keyword evidence="3 10" id="KW-0812">Transmembrane</keyword>
<dbReference type="GO" id="GO:0005886">
    <property type="term" value="C:plasma membrane"/>
    <property type="evidence" value="ECO:0007669"/>
    <property type="project" value="TreeGrafter"/>
</dbReference>
<gene>
    <name evidence="12" type="primary">SMKI04G5290</name>
    <name evidence="12" type="ORF">SMKI_04G5290</name>
</gene>
<evidence type="ECO:0000256" key="8">
    <source>
        <dbReference type="SAM" id="Coils"/>
    </source>
</evidence>
<feature type="region of interest" description="Disordered" evidence="9">
    <location>
        <begin position="340"/>
        <end position="416"/>
    </location>
</feature>